<organism evidence="11 12">
    <name type="scientific">Allosphingosinicella humi</name>
    <dbReference type="NCBI Taxonomy" id="2068657"/>
    <lineage>
        <taxon>Bacteria</taxon>
        <taxon>Pseudomonadati</taxon>
        <taxon>Pseudomonadota</taxon>
        <taxon>Alphaproteobacteria</taxon>
        <taxon>Sphingomonadales</taxon>
        <taxon>Sphingomonadaceae</taxon>
        <taxon>Allosphingosinicella</taxon>
    </lineage>
</organism>
<evidence type="ECO:0000256" key="6">
    <source>
        <dbReference type="ARBA" id="ARBA00022519"/>
    </source>
</evidence>
<dbReference type="GO" id="GO:0015627">
    <property type="term" value="C:type II protein secretion system complex"/>
    <property type="evidence" value="ECO:0007669"/>
    <property type="project" value="InterPro"/>
</dbReference>
<comment type="caution">
    <text evidence="11">The sequence shown here is derived from an EMBL/GenBank/DDBJ whole genome shotgun (WGS) entry which is preliminary data.</text>
</comment>
<keyword evidence="7" id="KW-0812">Transmembrane</keyword>
<evidence type="ECO:0000313" key="12">
    <source>
        <dbReference type="Proteomes" id="UP000245916"/>
    </source>
</evidence>
<comment type="similarity">
    <text evidence="2">Belongs to the GSP N family.</text>
</comment>
<dbReference type="InterPro" id="IPR022792">
    <property type="entry name" value="T2SS_protein-GspN"/>
</dbReference>
<evidence type="ECO:0000256" key="3">
    <source>
        <dbReference type="ARBA" id="ARBA00021563"/>
    </source>
</evidence>
<gene>
    <name evidence="11" type="ORF">DF286_00535</name>
</gene>
<accession>A0A2U2IZK7</accession>
<evidence type="ECO:0000256" key="8">
    <source>
        <dbReference type="ARBA" id="ARBA00022927"/>
    </source>
</evidence>
<sequence length="238" mass="25192">MRFRLPLGRPLFVLCATLFALVALLPLRLGMDWLSLDQRGLAAREANGSIWLGVLSEAQLGPVELGDLQARLRTWPLFLGRARVDLERGGEGDPLQGSITVSRHHFGIDDATGRLDIGSALAPLPIASLELSDVTAHFTDGQCSRAEGLVKAGIAGAIAGLSLPAGLSGTARCDKGALLLPLASQSGMEALSLRVHEDGRYQVELAVRPADDQMRDRLLASGFSLGSNGYVLSIAGEF</sequence>
<dbReference type="EMBL" id="QFFF01000001">
    <property type="protein sequence ID" value="PWG01520.1"/>
    <property type="molecule type" value="Genomic_DNA"/>
</dbReference>
<keyword evidence="6" id="KW-0997">Cell inner membrane</keyword>
<comment type="subcellular location">
    <subcellularLocation>
        <location evidence="1">Cell inner membrane</location>
    </subcellularLocation>
</comment>
<evidence type="ECO:0000256" key="10">
    <source>
        <dbReference type="ARBA" id="ARBA00030772"/>
    </source>
</evidence>
<dbReference type="GO" id="GO:0005886">
    <property type="term" value="C:plasma membrane"/>
    <property type="evidence" value="ECO:0007669"/>
    <property type="project" value="UniProtKB-SubCell"/>
</dbReference>
<keyword evidence="12" id="KW-1185">Reference proteome</keyword>
<evidence type="ECO:0000256" key="1">
    <source>
        <dbReference type="ARBA" id="ARBA00004533"/>
    </source>
</evidence>
<evidence type="ECO:0000313" key="11">
    <source>
        <dbReference type="EMBL" id="PWG01520.1"/>
    </source>
</evidence>
<keyword evidence="9" id="KW-0472">Membrane</keyword>
<protein>
    <recommendedName>
        <fullName evidence="3">Type II secretion system protein N</fullName>
    </recommendedName>
    <alternativeName>
        <fullName evidence="10">General secretion pathway protein N</fullName>
    </alternativeName>
</protein>
<dbReference type="OrthoDB" id="7477467at2"/>
<dbReference type="GO" id="GO:0015628">
    <property type="term" value="P:protein secretion by the type II secretion system"/>
    <property type="evidence" value="ECO:0007669"/>
    <property type="project" value="InterPro"/>
</dbReference>
<name>A0A2U2IZK7_9SPHN</name>
<evidence type="ECO:0000256" key="7">
    <source>
        <dbReference type="ARBA" id="ARBA00022692"/>
    </source>
</evidence>
<dbReference type="Pfam" id="PF01203">
    <property type="entry name" value="T2SSN"/>
    <property type="match status" value="1"/>
</dbReference>
<keyword evidence="4" id="KW-0813">Transport</keyword>
<dbReference type="RefSeq" id="WP_109269660.1">
    <property type="nucleotide sequence ID" value="NZ_QFFF01000001.1"/>
</dbReference>
<evidence type="ECO:0000256" key="4">
    <source>
        <dbReference type="ARBA" id="ARBA00022448"/>
    </source>
</evidence>
<keyword evidence="8" id="KW-0653">Protein transport</keyword>
<keyword evidence="5" id="KW-1003">Cell membrane</keyword>
<evidence type="ECO:0000256" key="2">
    <source>
        <dbReference type="ARBA" id="ARBA00007208"/>
    </source>
</evidence>
<proteinExistence type="inferred from homology"/>
<evidence type="ECO:0000256" key="9">
    <source>
        <dbReference type="ARBA" id="ARBA00023136"/>
    </source>
</evidence>
<reference evidence="11 12" key="1">
    <citation type="submission" date="2018-05" db="EMBL/GenBank/DDBJ databases">
        <title>Genome of Sphingosinicella humi QZX222.</title>
        <authorList>
            <person name="Qiao Z."/>
            <person name="Wang G."/>
        </authorList>
    </citation>
    <scope>NUCLEOTIDE SEQUENCE [LARGE SCALE GENOMIC DNA]</scope>
    <source>
        <strain evidence="11 12">QZX222</strain>
    </source>
</reference>
<evidence type="ECO:0000256" key="5">
    <source>
        <dbReference type="ARBA" id="ARBA00022475"/>
    </source>
</evidence>
<dbReference type="AlphaFoldDB" id="A0A2U2IZK7"/>
<dbReference type="Proteomes" id="UP000245916">
    <property type="component" value="Unassembled WGS sequence"/>
</dbReference>